<evidence type="ECO:0008006" key="4">
    <source>
        <dbReference type="Google" id="ProtNLM"/>
    </source>
</evidence>
<dbReference type="Pfam" id="PF08883">
    <property type="entry name" value="DOPA_dioxygen"/>
    <property type="match status" value="1"/>
</dbReference>
<feature type="compositionally biased region" description="Basic and acidic residues" evidence="1">
    <location>
        <begin position="293"/>
        <end position="306"/>
    </location>
</feature>
<dbReference type="AlphaFoldDB" id="W9WZW2"/>
<dbReference type="EMBL" id="AMGX01000009">
    <property type="protein sequence ID" value="EXJ70610.1"/>
    <property type="molecule type" value="Genomic_DNA"/>
</dbReference>
<dbReference type="PANTHER" id="PTHR36423:SF2">
    <property type="entry name" value="AFR070WP"/>
    <property type="match status" value="1"/>
</dbReference>
<feature type="region of interest" description="Disordered" evidence="1">
    <location>
        <begin position="278"/>
        <end position="507"/>
    </location>
</feature>
<feature type="compositionally biased region" description="Polar residues" evidence="1">
    <location>
        <begin position="466"/>
        <end position="482"/>
    </location>
</feature>
<comment type="caution">
    <text evidence="2">The sequence shown here is derived from an EMBL/GenBank/DDBJ whole genome shotgun (WGS) entry which is preliminary data.</text>
</comment>
<feature type="compositionally biased region" description="Acidic residues" evidence="1">
    <location>
        <begin position="278"/>
        <end position="292"/>
    </location>
</feature>
<dbReference type="HOGENOM" id="CLU_030730_0_0_1"/>
<dbReference type="InterPro" id="IPR023389">
    <property type="entry name" value="DOPA-like_sf"/>
</dbReference>
<dbReference type="GeneID" id="19191389"/>
<feature type="compositionally biased region" description="Acidic residues" evidence="1">
    <location>
        <begin position="390"/>
        <end position="401"/>
    </location>
</feature>
<proteinExistence type="predicted"/>
<evidence type="ECO:0000313" key="3">
    <source>
        <dbReference type="Proteomes" id="UP000019471"/>
    </source>
</evidence>
<evidence type="ECO:0000313" key="2">
    <source>
        <dbReference type="EMBL" id="EXJ70610.1"/>
    </source>
</evidence>
<gene>
    <name evidence="2" type="ORF">A1O5_06681</name>
</gene>
<name>W9WZW2_9EURO</name>
<dbReference type="OrthoDB" id="9970095at2759"/>
<feature type="compositionally biased region" description="Polar residues" evidence="1">
    <location>
        <begin position="360"/>
        <end position="371"/>
    </location>
</feature>
<feature type="compositionally biased region" description="Basic and acidic residues" evidence="1">
    <location>
        <begin position="434"/>
        <end position="448"/>
    </location>
</feature>
<dbReference type="InterPro" id="IPR014980">
    <property type="entry name" value="DOPA_dioxygen"/>
</dbReference>
<sequence length="615" mass="69372">MSDPFWYTYPSPLEGYQDLPPLPDELNEDGKSFKNPQTGILSESYQKFTSGVTNGQRGGFDVHIYYHLNSDEQKEFARALWERIRREFPELRIYRFWDHPVGPHTMAMFEVNLFTPAQFGAFIPWLIINRGPLSALVHPNHEDGDALRDHSQRATWLGERVPLDLGMLRKFMNQRTSAVSAYLMFRVKAVPLVPGSVTIPNEFSKREDLLPATIIESLNPGSCPSPPTSGLADLIEDPDIMYSREAQSFARAGSLEAEVTGHDLGRYFPRRQQEVEIFESEYEFEGDEEYEDGTEKRRPSKNDVKPPARHSAQPRDAATSTRSTPRSVCGSPKRQHSQQATPAGARSPTSTPRRSVRSRFQGSGRSLQSRAPPTAEFSLPEDIAAAERNDLDEENNAEDTEGPTSVERNLRKRTLQQTNPYKFDKHRHNLSWKTGHEANPKKVEKAIQDEIGVTEQKQAKKKPRGSRSNSTKSKARTSTPRKQTADKRRLSNSACLVPPSPETDSEHVFDPARTTLRVCLDGFHGGAAIPIPLSKCDSNDKLVDSILKFWGWKFTGTGFPYAIVSFPWLTEQSNILLRPGLAESFQGMMAEIENAPIWAEGRNERCDVQVTVYQQ</sequence>
<dbReference type="eggNOG" id="ENOG502S1B0">
    <property type="taxonomic scope" value="Eukaryota"/>
</dbReference>
<keyword evidence="3" id="KW-1185">Reference proteome</keyword>
<evidence type="ECO:0000256" key="1">
    <source>
        <dbReference type="SAM" id="MobiDB-lite"/>
    </source>
</evidence>
<dbReference type="SUPFAM" id="SSF143410">
    <property type="entry name" value="DOPA-like"/>
    <property type="match status" value="1"/>
</dbReference>
<dbReference type="Gene3D" id="3.30.70.1240">
    <property type="entry name" value="DOPA-like domains"/>
    <property type="match status" value="1"/>
</dbReference>
<dbReference type="RefSeq" id="XP_007745462.1">
    <property type="nucleotide sequence ID" value="XM_007747272.1"/>
</dbReference>
<protein>
    <recommendedName>
        <fullName evidence="4">DOPA 4,5-dioxygenase</fullName>
    </recommendedName>
</protein>
<organism evidence="2 3">
    <name type="scientific">Cladophialophora psammophila CBS 110553</name>
    <dbReference type="NCBI Taxonomy" id="1182543"/>
    <lineage>
        <taxon>Eukaryota</taxon>
        <taxon>Fungi</taxon>
        <taxon>Dikarya</taxon>
        <taxon>Ascomycota</taxon>
        <taxon>Pezizomycotina</taxon>
        <taxon>Eurotiomycetes</taxon>
        <taxon>Chaetothyriomycetidae</taxon>
        <taxon>Chaetothyriales</taxon>
        <taxon>Herpotrichiellaceae</taxon>
        <taxon>Cladophialophora</taxon>
    </lineage>
</organism>
<accession>W9WZW2</accession>
<dbReference type="Proteomes" id="UP000019471">
    <property type="component" value="Unassembled WGS sequence"/>
</dbReference>
<reference evidence="2 3" key="1">
    <citation type="submission" date="2013-03" db="EMBL/GenBank/DDBJ databases">
        <title>The Genome Sequence of Cladophialophora psammophila CBS 110553.</title>
        <authorList>
            <consortium name="The Broad Institute Genomics Platform"/>
            <person name="Cuomo C."/>
            <person name="de Hoog S."/>
            <person name="Gorbushina A."/>
            <person name="Walker B."/>
            <person name="Young S.K."/>
            <person name="Zeng Q."/>
            <person name="Gargeya S."/>
            <person name="Fitzgerald M."/>
            <person name="Haas B."/>
            <person name="Abouelleil A."/>
            <person name="Allen A.W."/>
            <person name="Alvarado L."/>
            <person name="Arachchi H.M."/>
            <person name="Berlin A.M."/>
            <person name="Chapman S.B."/>
            <person name="Gainer-Dewar J."/>
            <person name="Goldberg J."/>
            <person name="Griggs A."/>
            <person name="Gujja S."/>
            <person name="Hansen M."/>
            <person name="Howarth C."/>
            <person name="Imamovic A."/>
            <person name="Ireland A."/>
            <person name="Larimer J."/>
            <person name="McCowan C."/>
            <person name="Murphy C."/>
            <person name="Pearson M."/>
            <person name="Poon T.W."/>
            <person name="Priest M."/>
            <person name="Roberts A."/>
            <person name="Saif S."/>
            <person name="Shea T."/>
            <person name="Sisk P."/>
            <person name="Sykes S."/>
            <person name="Wortman J."/>
            <person name="Nusbaum C."/>
            <person name="Birren B."/>
        </authorList>
    </citation>
    <scope>NUCLEOTIDE SEQUENCE [LARGE SCALE GENOMIC DNA]</scope>
    <source>
        <strain evidence="2 3">CBS 110553</strain>
    </source>
</reference>
<dbReference type="PANTHER" id="PTHR36423">
    <property type="entry name" value="AFR070WP"/>
    <property type="match status" value="1"/>
</dbReference>